<dbReference type="CDD" id="cd04726">
    <property type="entry name" value="KGPDC_HPS"/>
    <property type="match status" value="1"/>
</dbReference>
<evidence type="ECO:0000256" key="7">
    <source>
        <dbReference type="ARBA" id="ARBA00023277"/>
    </source>
</evidence>
<dbReference type="UniPathway" id="UPA00294">
    <property type="reaction ID" value="UER00434"/>
</dbReference>
<keyword evidence="7" id="KW-0119">Carbohydrate metabolism</keyword>
<dbReference type="GO" id="GO:0043801">
    <property type="term" value="F:hexulose-6-phosphate synthase activity"/>
    <property type="evidence" value="ECO:0007669"/>
    <property type="project" value="UniProtKB-EC"/>
</dbReference>
<dbReference type="PROSITE" id="PS51464">
    <property type="entry name" value="SIS"/>
    <property type="match status" value="1"/>
</dbReference>
<dbReference type="NCBIfam" id="NF041755">
    <property type="entry name" value="RuMP_HxlAB"/>
    <property type="match status" value="1"/>
</dbReference>
<dbReference type="GO" id="GO:1901135">
    <property type="term" value="P:carbohydrate derivative metabolic process"/>
    <property type="evidence" value="ECO:0007669"/>
    <property type="project" value="InterPro"/>
</dbReference>
<dbReference type="PANTHER" id="PTHR35039:SF3">
    <property type="entry name" value="3-KETO-L-GULONATE-6-PHOSPHATE DECARBOXYLASE SGBH-RELATED"/>
    <property type="match status" value="1"/>
</dbReference>
<keyword evidence="9" id="KW-0413">Isomerase</keyword>
<dbReference type="InterPro" id="IPR001754">
    <property type="entry name" value="OMPdeCOase_dom"/>
</dbReference>
<dbReference type="InterPro" id="IPR046348">
    <property type="entry name" value="SIS_dom_sf"/>
</dbReference>
<dbReference type="RefSeq" id="WP_005373700.1">
    <property type="nucleotide sequence ID" value="NZ_CM001475.1"/>
</dbReference>
<keyword evidence="6" id="KW-0456">Lyase</keyword>
<dbReference type="eggNOG" id="COG0269">
    <property type="taxonomic scope" value="Bacteria"/>
</dbReference>
<dbReference type="NCBIfam" id="TIGR03128">
    <property type="entry name" value="RuMP_HxlA"/>
    <property type="match status" value="1"/>
</dbReference>
<dbReference type="PANTHER" id="PTHR35039">
    <property type="entry name" value="3-KETO-L-GULONATE-6-PHOSPHATE DECARBOXYLASE SGBH-RELATED"/>
    <property type="match status" value="1"/>
</dbReference>
<evidence type="ECO:0000256" key="2">
    <source>
        <dbReference type="ARBA" id="ARBA00005014"/>
    </source>
</evidence>
<evidence type="ECO:0000256" key="1">
    <source>
        <dbReference type="ARBA" id="ARBA00000718"/>
    </source>
</evidence>
<comment type="similarity">
    <text evidence="4">Belongs to the SIS family. PHI subfamily.</text>
</comment>
<dbReference type="GO" id="GO:0019647">
    <property type="term" value="P:formaldehyde assimilation via ribulose monophosphate cycle"/>
    <property type="evidence" value="ECO:0007669"/>
    <property type="project" value="UniProtKB-UniPathway"/>
</dbReference>
<dbReference type="Gene3D" id="3.20.20.70">
    <property type="entry name" value="Aldolase class I"/>
    <property type="match status" value="1"/>
</dbReference>
<dbReference type="GO" id="GO:0019854">
    <property type="term" value="P:L-ascorbic acid catabolic process"/>
    <property type="evidence" value="ECO:0007669"/>
    <property type="project" value="TreeGrafter"/>
</dbReference>
<dbReference type="InterPro" id="IPR013785">
    <property type="entry name" value="Aldolase_TIM"/>
</dbReference>
<dbReference type="FunFam" id="3.20.20.70:FF:000022">
    <property type="entry name" value="3-keto-L-gulonate-6-phosphate decarboxylase UlaD"/>
    <property type="match status" value="1"/>
</dbReference>
<dbReference type="eggNOG" id="COG0794">
    <property type="taxonomic scope" value="Bacteria"/>
</dbReference>
<evidence type="ECO:0000313" key="9">
    <source>
        <dbReference type="EMBL" id="EIC30826.1"/>
    </source>
</evidence>
<dbReference type="SUPFAM" id="SSF51366">
    <property type="entry name" value="Ribulose-phoshate binding barrel"/>
    <property type="match status" value="1"/>
</dbReference>
<evidence type="ECO:0000313" key="10">
    <source>
        <dbReference type="Proteomes" id="UP000005090"/>
    </source>
</evidence>
<reference evidence="9 10" key="1">
    <citation type="journal article" date="2013" name="Genome Announc.">
        <title>Genome Sequence of the Obligate Gammaproteobacterial Methanotroph Methylomicrobium album Strain BG8.</title>
        <authorList>
            <person name="Kits K.D."/>
            <person name="Kalyuzhnaya M.G."/>
            <person name="Klotz M.G."/>
            <person name="Jetten M.S."/>
            <person name="Op den Camp H.J."/>
            <person name="Vuilleumier S."/>
            <person name="Bringel F."/>
            <person name="Dispirito A.A."/>
            <person name="Murrell J.C."/>
            <person name="Bruce D."/>
            <person name="Cheng J.F."/>
            <person name="Copeland A."/>
            <person name="Goodwin L."/>
            <person name="Hauser L."/>
            <person name="Lajus A."/>
            <person name="Land M.L."/>
            <person name="Lapidus A."/>
            <person name="Lucas S."/>
            <person name="Medigue C."/>
            <person name="Pitluck S."/>
            <person name="Woyke T."/>
            <person name="Zeytun A."/>
            <person name="Stein L.Y."/>
        </authorList>
    </citation>
    <scope>NUCLEOTIDE SEQUENCE [LARGE SCALE GENOMIC DNA]</scope>
    <source>
        <strain evidence="9 10">BG8</strain>
    </source>
</reference>
<dbReference type="EC" id="4.1.2.43" evidence="5"/>
<dbReference type="Pfam" id="PF01380">
    <property type="entry name" value="SIS"/>
    <property type="match status" value="1"/>
</dbReference>
<organism evidence="9 10">
    <name type="scientific">Methylomicrobium album BG8</name>
    <dbReference type="NCBI Taxonomy" id="686340"/>
    <lineage>
        <taxon>Bacteria</taxon>
        <taxon>Pseudomonadati</taxon>
        <taxon>Pseudomonadota</taxon>
        <taxon>Gammaproteobacteria</taxon>
        <taxon>Methylococcales</taxon>
        <taxon>Methylococcaceae</taxon>
        <taxon>Methylomicrobium</taxon>
    </lineage>
</organism>
<dbReference type="InterPro" id="IPR017552">
    <property type="entry name" value="PHI/rmpB"/>
</dbReference>
<dbReference type="InterPro" id="IPR017553">
    <property type="entry name" value="3-hexulose-6-phosphate_synth"/>
</dbReference>
<dbReference type="GO" id="GO:0004590">
    <property type="term" value="F:orotidine-5'-phosphate decarboxylase activity"/>
    <property type="evidence" value="ECO:0007669"/>
    <property type="project" value="InterPro"/>
</dbReference>
<proteinExistence type="inferred from homology"/>
<dbReference type="STRING" id="686340.Metal_3152"/>
<dbReference type="InterPro" id="IPR001347">
    <property type="entry name" value="SIS_dom"/>
</dbReference>
<dbReference type="SUPFAM" id="SSF53697">
    <property type="entry name" value="SIS domain"/>
    <property type="match status" value="1"/>
</dbReference>
<protein>
    <recommendedName>
        <fullName evidence="5">3-hexulose-6-phosphate synthase</fullName>
        <ecNumber evidence="5">4.1.2.43</ecNumber>
    </recommendedName>
</protein>
<dbReference type="GO" id="GO:0006207">
    <property type="term" value="P:'de novo' pyrimidine nucleobase biosynthetic process"/>
    <property type="evidence" value="ECO:0007669"/>
    <property type="project" value="InterPro"/>
</dbReference>
<dbReference type="CDD" id="cd05005">
    <property type="entry name" value="SIS_PHI"/>
    <property type="match status" value="1"/>
</dbReference>
<dbReference type="InterPro" id="IPR011060">
    <property type="entry name" value="RibuloseP-bd_barrel"/>
</dbReference>
<evidence type="ECO:0000259" key="8">
    <source>
        <dbReference type="PROSITE" id="PS51464"/>
    </source>
</evidence>
<comment type="similarity">
    <text evidence="3">Belongs to the HPS/KGPDC family. HPS subfamily.</text>
</comment>
<feature type="domain" description="SIS" evidence="8">
    <location>
        <begin position="253"/>
        <end position="392"/>
    </location>
</feature>
<name>H8GNS0_METAL</name>
<dbReference type="GO" id="GO:0033982">
    <property type="term" value="F:3-dehydro-L-gulonate-6-phosphate decarboxylase activity"/>
    <property type="evidence" value="ECO:0007669"/>
    <property type="project" value="TreeGrafter"/>
</dbReference>
<evidence type="ECO:0000256" key="5">
    <source>
        <dbReference type="ARBA" id="ARBA00012890"/>
    </source>
</evidence>
<keyword evidence="10" id="KW-1185">Reference proteome</keyword>
<dbReference type="AlphaFoldDB" id="H8GNS0"/>
<dbReference type="Gene3D" id="3.40.50.10490">
    <property type="entry name" value="Glucose-6-phosphate isomerase like protein, domain 1"/>
    <property type="match status" value="1"/>
</dbReference>
<evidence type="ECO:0000256" key="3">
    <source>
        <dbReference type="ARBA" id="ARBA00006350"/>
    </source>
</evidence>
<gene>
    <name evidence="9" type="ORF">Metal_3152</name>
</gene>
<dbReference type="GO" id="GO:0097367">
    <property type="term" value="F:carbohydrate derivative binding"/>
    <property type="evidence" value="ECO:0007669"/>
    <property type="project" value="InterPro"/>
</dbReference>
<comment type="pathway">
    <text evidence="2">One-carbon metabolism; formaldehyde assimilation via RuMP pathway; D-fructose 6-phosphate from D-ribulose 5-phosphate and formaldehyde: step 1/2.</text>
</comment>
<dbReference type="HOGENOM" id="CLU_709423_0_0_6"/>
<dbReference type="Pfam" id="PF00215">
    <property type="entry name" value="OMPdecase"/>
    <property type="match status" value="1"/>
</dbReference>
<dbReference type="Proteomes" id="UP000005090">
    <property type="component" value="Chromosome"/>
</dbReference>
<dbReference type="SMART" id="SM00934">
    <property type="entry name" value="OMPdecase"/>
    <property type="match status" value="1"/>
</dbReference>
<dbReference type="GO" id="GO:0016853">
    <property type="term" value="F:isomerase activity"/>
    <property type="evidence" value="ECO:0007669"/>
    <property type="project" value="UniProtKB-KW"/>
</dbReference>
<evidence type="ECO:0000256" key="4">
    <source>
        <dbReference type="ARBA" id="ARBA00009235"/>
    </source>
</evidence>
<sequence length="405" mass="42582">MAKPLIQLALDSLDFDQTVSLAEKTAPYVDIFEIGTPCIKHNGIELVKTLREKFPDKLILVDLKTMDAGEYEAAPFYAAGADICTVLGVSGLPTISGVIKAAQAHGGEAQIDLINVEDKVACARAAAELGAQIIGVHTGLDAQAAGQTPFADLQAIADLGLDVRISVAGGIKPATIDQVVKAGADIIVVGAAIYGAPCPATAAKEIRDLVDGKAPAPDSSTDANIIGTPHQTLIINKIHSILEATGDDLPVKLTHMLDNAKRVYISGAGRSGLVGRFFAMRLMHSGYDVSVVGEIVTPSIKKGDLLIVISGSGETEQLIAFTKKAREVGAQICLITAKSGSTIGDMADEVILIGRPDQYSKVVGMPMGTVFELSTLSFLEALVSHLIHEKGIAEEVMRYRHANLE</sequence>
<comment type="catalytic activity">
    <reaction evidence="1">
        <text>D-ribulose 5-phosphate + formaldehyde = D-arabino-hex-3-ulose 6-phosphate</text>
        <dbReference type="Rhea" id="RHEA:25201"/>
        <dbReference type="ChEBI" id="CHEBI:16842"/>
        <dbReference type="ChEBI" id="CHEBI:58121"/>
        <dbReference type="ChEBI" id="CHEBI:58542"/>
        <dbReference type="EC" id="4.1.2.43"/>
    </reaction>
</comment>
<dbReference type="NCBIfam" id="TIGR03127">
    <property type="entry name" value="RuMP_HxlB"/>
    <property type="match status" value="1"/>
</dbReference>
<accession>H8GNS0</accession>
<dbReference type="EMBL" id="CM001475">
    <property type="protein sequence ID" value="EIC30826.1"/>
    <property type="molecule type" value="Genomic_DNA"/>
</dbReference>
<evidence type="ECO:0000256" key="6">
    <source>
        <dbReference type="ARBA" id="ARBA00023239"/>
    </source>
</evidence>
<dbReference type="InterPro" id="IPR041710">
    <property type="entry name" value="HPS/KGPDC"/>
</dbReference>